<keyword evidence="2" id="KW-1185">Reference proteome</keyword>
<dbReference type="Proteomes" id="UP000621492">
    <property type="component" value="Unassembled WGS sequence"/>
</dbReference>
<evidence type="ECO:0000313" key="2">
    <source>
        <dbReference type="Proteomes" id="UP000621492"/>
    </source>
</evidence>
<gene>
    <name evidence="1" type="ORF">GCM10011409_06110</name>
</gene>
<proteinExistence type="predicted"/>
<protein>
    <submittedName>
        <fullName evidence="1">Uncharacterized protein</fullName>
    </submittedName>
</protein>
<organism evidence="1 2">
    <name type="scientific">Lentibacillus populi</name>
    <dbReference type="NCBI Taxonomy" id="1827502"/>
    <lineage>
        <taxon>Bacteria</taxon>
        <taxon>Bacillati</taxon>
        <taxon>Bacillota</taxon>
        <taxon>Bacilli</taxon>
        <taxon>Bacillales</taxon>
        <taxon>Bacillaceae</taxon>
        <taxon>Lentibacillus</taxon>
    </lineage>
</organism>
<evidence type="ECO:0000313" key="1">
    <source>
        <dbReference type="EMBL" id="GGB31490.1"/>
    </source>
</evidence>
<name>A0A9W5X4H7_9BACI</name>
<comment type="caution">
    <text evidence="1">The sequence shown here is derived from an EMBL/GenBank/DDBJ whole genome shotgun (WGS) entry which is preliminary data.</text>
</comment>
<sequence>MITILLFIVASFFAINIGASGAVAYMGIAYGTGAINKQKLRY</sequence>
<reference evidence="1" key="2">
    <citation type="submission" date="2020-09" db="EMBL/GenBank/DDBJ databases">
        <authorList>
            <person name="Sun Q."/>
            <person name="Zhou Y."/>
        </authorList>
    </citation>
    <scope>NUCLEOTIDE SEQUENCE</scope>
    <source>
        <strain evidence="1">CGMCC 1.15454</strain>
    </source>
</reference>
<dbReference type="AlphaFoldDB" id="A0A9W5X4H7"/>
<dbReference type="EMBL" id="BMJD01000002">
    <property type="protein sequence ID" value="GGB31490.1"/>
    <property type="molecule type" value="Genomic_DNA"/>
</dbReference>
<accession>A0A9W5X4H7</accession>
<reference evidence="1" key="1">
    <citation type="journal article" date="2014" name="Int. J. Syst. Evol. Microbiol.">
        <title>Complete genome sequence of Corynebacterium casei LMG S-19264T (=DSM 44701T), isolated from a smear-ripened cheese.</title>
        <authorList>
            <consortium name="US DOE Joint Genome Institute (JGI-PGF)"/>
            <person name="Walter F."/>
            <person name="Albersmeier A."/>
            <person name="Kalinowski J."/>
            <person name="Ruckert C."/>
        </authorList>
    </citation>
    <scope>NUCLEOTIDE SEQUENCE</scope>
    <source>
        <strain evidence="1">CGMCC 1.15454</strain>
    </source>
</reference>
<dbReference type="RefSeq" id="WP_268811313.1">
    <property type="nucleotide sequence ID" value="NZ_BMJD01000002.1"/>
</dbReference>